<dbReference type="AlphaFoldDB" id="A0A382K373"/>
<evidence type="ECO:0000313" key="1">
    <source>
        <dbReference type="EMBL" id="SVC17121.1"/>
    </source>
</evidence>
<dbReference type="EMBL" id="UINC01077206">
    <property type="protein sequence ID" value="SVC17121.1"/>
    <property type="molecule type" value="Genomic_DNA"/>
</dbReference>
<name>A0A382K373_9ZZZZ</name>
<protein>
    <submittedName>
        <fullName evidence="1">Uncharacterized protein</fullName>
    </submittedName>
</protein>
<organism evidence="1">
    <name type="scientific">marine metagenome</name>
    <dbReference type="NCBI Taxonomy" id="408172"/>
    <lineage>
        <taxon>unclassified sequences</taxon>
        <taxon>metagenomes</taxon>
        <taxon>ecological metagenomes</taxon>
    </lineage>
</organism>
<proteinExistence type="predicted"/>
<feature type="non-terminal residue" evidence="1">
    <location>
        <position position="60"/>
    </location>
</feature>
<accession>A0A382K373</accession>
<gene>
    <name evidence="1" type="ORF">METZ01_LOCUS269975</name>
</gene>
<reference evidence="1" key="1">
    <citation type="submission" date="2018-05" db="EMBL/GenBank/DDBJ databases">
        <authorList>
            <person name="Lanie J.A."/>
            <person name="Ng W.-L."/>
            <person name="Kazmierczak K.M."/>
            <person name="Andrzejewski T.M."/>
            <person name="Davidsen T.M."/>
            <person name="Wayne K.J."/>
            <person name="Tettelin H."/>
            <person name="Glass J.I."/>
            <person name="Rusch D."/>
            <person name="Podicherti R."/>
            <person name="Tsui H.-C.T."/>
            <person name="Winkler M.E."/>
        </authorList>
    </citation>
    <scope>NUCLEOTIDE SEQUENCE</scope>
</reference>
<sequence>MANNNNLRDDTDQCEKCLPAFCCNYFAFGIDEPEDRKDYESLLWKLAHEKTSIYVYRNQW</sequence>